<keyword evidence="2" id="KW-1185">Reference proteome</keyword>
<dbReference type="SUPFAM" id="SSF54631">
    <property type="entry name" value="CBS-domain pair"/>
    <property type="match status" value="1"/>
</dbReference>
<dbReference type="STRING" id="1519643.SAMN06295933_3093"/>
<name>A0A1X7EKV9_9BACT</name>
<dbReference type="Proteomes" id="UP000192906">
    <property type="component" value="Unassembled WGS sequence"/>
</dbReference>
<reference evidence="2" key="1">
    <citation type="submission" date="2017-04" db="EMBL/GenBank/DDBJ databases">
        <authorList>
            <person name="Varghese N."/>
            <person name="Submissions S."/>
        </authorList>
    </citation>
    <scope>NUCLEOTIDE SEQUENCE [LARGE SCALE GENOMIC DNA]</scope>
    <source>
        <strain evidence="2">K3S</strain>
    </source>
</reference>
<dbReference type="AlphaFoldDB" id="A0A1X7EKV9"/>
<accession>A0A1X7EKV9</accession>
<dbReference type="RefSeq" id="WP_085103821.1">
    <property type="nucleotide sequence ID" value="NZ_FWZU01000005.1"/>
</dbReference>
<evidence type="ECO:0000313" key="1">
    <source>
        <dbReference type="EMBL" id="SMF35548.1"/>
    </source>
</evidence>
<organism evidence="1 2">
    <name type="scientific">Desulfovibrio gilichinskyi</name>
    <dbReference type="NCBI Taxonomy" id="1519643"/>
    <lineage>
        <taxon>Bacteria</taxon>
        <taxon>Pseudomonadati</taxon>
        <taxon>Thermodesulfobacteriota</taxon>
        <taxon>Desulfovibrionia</taxon>
        <taxon>Desulfovibrionales</taxon>
        <taxon>Desulfovibrionaceae</taxon>
        <taxon>Desulfovibrio</taxon>
    </lineage>
</organism>
<evidence type="ECO:0008006" key="3">
    <source>
        <dbReference type="Google" id="ProtNLM"/>
    </source>
</evidence>
<sequence>MEDIKVKDVMIPVKEYSRVSKDTTVHQAMLKLVKEGEDKKLSHPHRDILVEDENRNIVGKLTILDIFMHMEPSYFKLLSKNQNNFLDKNFVQRVFKDFNLWDEPMHTLCKRISDVKIEKIMYTAALSEILEEDDSLDKALHSYIVGIHQPILVKKDKTITGVLRLGDVFEKVRESILSCAIETTDTIKE</sequence>
<dbReference type="Gene3D" id="3.10.580.10">
    <property type="entry name" value="CBS-domain"/>
    <property type="match status" value="1"/>
</dbReference>
<protein>
    <recommendedName>
        <fullName evidence="3">CBS domain-containing protein</fullName>
    </recommendedName>
</protein>
<dbReference type="InterPro" id="IPR046342">
    <property type="entry name" value="CBS_dom_sf"/>
</dbReference>
<gene>
    <name evidence="1" type="ORF">SAMN06295933_3093</name>
</gene>
<dbReference type="OrthoDB" id="5470806at2"/>
<evidence type="ECO:0000313" key="2">
    <source>
        <dbReference type="Proteomes" id="UP000192906"/>
    </source>
</evidence>
<proteinExistence type="predicted"/>
<dbReference type="EMBL" id="FWZU01000005">
    <property type="protein sequence ID" value="SMF35548.1"/>
    <property type="molecule type" value="Genomic_DNA"/>
</dbReference>